<dbReference type="Gramene" id="rna-gnl|WGS:JABURB|Cocit.L5031.1">
    <property type="protein sequence ID" value="cds-KAF7850792.1"/>
    <property type="gene ID" value="gene-BT93_L5031"/>
</dbReference>
<evidence type="ECO:0000313" key="2">
    <source>
        <dbReference type="Proteomes" id="UP000806378"/>
    </source>
</evidence>
<reference evidence="1" key="1">
    <citation type="submission" date="2020-05" db="EMBL/GenBank/DDBJ databases">
        <title>WGS assembly of Corymbia citriodora subspecies variegata.</title>
        <authorList>
            <person name="Barry K."/>
            <person name="Hundley H."/>
            <person name="Shu S."/>
            <person name="Jenkins J."/>
            <person name="Grimwood J."/>
            <person name="Baten A."/>
        </authorList>
    </citation>
    <scope>NUCLEOTIDE SEQUENCE</scope>
    <source>
        <strain evidence="1">CV2-018</strain>
    </source>
</reference>
<protein>
    <submittedName>
        <fullName evidence="1">Uncharacterized protein</fullName>
    </submittedName>
</protein>
<gene>
    <name evidence="1" type="ORF">BT93_L5031</name>
</gene>
<evidence type="ECO:0000313" key="1">
    <source>
        <dbReference type="EMBL" id="KAF7850792.1"/>
    </source>
</evidence>
<comment type="caution">
    <text evidence="1">The sequence shown here is derived from an EMBL/GenBank/DDBJ whole genome shotgun (WGS) entry which is preliminary data.</text>
</comment>
<accession>A0A8T0CVL2</accession>
<dbReference type="Proteomes" id="UP000806378">
    <property type="component" value="Unassembled WGS sequence"/>
</dbReference>
<sequence>MFMMQSSSSAVSYPPAPAAALRGKAKSRESPLFRLSFKMLGMDSNLVPFTYKLSFLREKTHCMDFPELSESGRDHFSYLFIYINRSRGPFLSWTQFLCVFLCCWGL</sequence>
<keyword evidence="2" id="KW-1185">Reference proteome</keyword>
<organism evidence="1 2">
    <name type="scientific">Corymbia citriodora subsp. variegata</name>
    <dbReference type="NCBI Taxonomy" id="360336"/>
    <lineage>
        <taxon>Eukaryota</taxon>
        <taxon>Viridiplantae</taxon>
        <taxon>Streptophyta</taxon>
        <taxon>Embryophyta</taxon>
        <taxon>Tracheophyta</taxon>
        <taxon>Spermatophyta</taxon>
        <taxon>Magnoliopsida</taxon>
        <taxon>eudicotyledons</taxon>
        <taxon>Gunneridae</taxon>
        <taxon>Pentapetalae</taxon>
        <taxon>rosids</taxon>
        <taxon>malvids</taxon>
        <taxon>Myrtales</taxon>
        <taxon>Myrtaceae</taxon>
        <taxon>Myrtoideae</taxon>
        <taxon>Eucalypteae</taxon>
        <taxon>Corymbia</taxon>
    </lineage>
</organism>
<dbReference type="EMBL" id="MU089583">
    <property type="protein sequence ID" value="KAF7850792.1"/>
    <property type="molecule type" value="Genomic_DNA"/>
</dbReference>
<name>A0A8T0CVL2_CORYI</name>
<dbReference type="AlphaFoldDB" id="A0A8T0CVL2"/>
<proteinExistence type="predicted"/>